<protein>
    <submittedName>
        <fullName evidence="3">Phasin family protein</fullName>
    </submittedName>
</protein>
<keyword evidence="4" id="KW-1185">Reference proteome</keyword>
<reference evidence="3 4" key="1">
    <citation type="submission" date="2020-07" db="EMBL/GenBank/DDBJ databases">
        <title>Bacterium isolated from marien macroalgae.</title>
        <authorList>
            <person name="Zhu K."/>
            <person name="Lu D."/>
            <person name="Du Z."/>
        </authorList>
    </citation>
    <scope>NUCLEOTIDE SEQUENCE [LARGE SCALE GENOMIC DNA]</scope>
    <source>
        <strain evidence="3 4">3-1745</strain>
    </source>
</reference>
<organism evidence="3 4">
    <name type="scientific">Marinobacterium marinum</name>
    <dbReference type="NCBI Taxonomy" id="2756129"/>
    <lineage>
        <taxon>Bacteria</taxon>
        <taxon>Pseudomonadati</taxon>
        <taxon>Pseudomonadota</taxon>
        <taxon>Gammaproteobacteria</taxon>
        <taxon>Oceanospirillales</taxon>
        <taxon>Oceanospirillaceae</taxon>
        <taxon>Marinobacterium</taxon>
    </lineage>
</organism>
<dbReference type="Pfam" id="PF09361">
    <property type="entry name" value="Phasin_2"/>
    <property type="match status" value="1"/>
</dbReference>
<feature type="domain" description="Phasin" evidence="2">
    <location>
        <begin position="6"/>
        <end position="100"/>
    </location>
</feature>
<feature type="region of interest" description="Disordered" evidence="1">
    <location>
        <begin position="139"/>
        <end position="169"/>
    </location>
</feature>
<sequence>MYDNMLKDMQDKMKPMTQLVELNRKAAEKIFSLQSELFTTSVNASLAQFKALAEVKEPKEAFELQMSFIKEQEAKWSDTAEQELAALNEVREEFTSLLEQGLESMNDLPCFDLSKFELPAFDMKGFDLSGWMPKAEETAKAEASKAESKPAVKQPVRKASSAASSAASA</sequence>
<comment type="caution">
    <text evidence="3">The sequence shown here is derived from an EMBL/GenBank/DDBJ whole genome shotgun (WGS) entry which is preliminary data.</text>
</comment>
<gene>
    <name evidence="3" type="ORF">H1S06_06985</name>
</gene>
<evidence type="ECO:0000256" key="1">
    <source>
        <dbReference type="SAM" id="MobiDB-lite"/>
    </source>
</evidence>
<dbReference type="RefSeq" id="WP_181738628.1">
    <property type="nucleotide sequence ID" value="NZ_JACEMT010000042.1"/>
</dbReference>
<evidence type="ECO:0000313" key="3">
    <source>
        <dbReference type="EMBL" id="MBA4502109.1"/>
    </source>
</evidence>
<proteinExistence type="predicted"/>
<dbReference type="AlphaFoldDB" id="A0A7W2AC49"/>
<name>A0A7W2AC49_9GAMM</name>
<evidence type="ECO:0000259" key="2">
    <source>
        <dbReference type="Pfam" id="PF09361"/>
    </source>
</evidence>
<evidence type="ECO:0000313" key="4">
    <source>
        <dbReference type="Proteomes" id="UP000538931"/>
    </source>
</evidence>
<feature type="compositionally biased region" description="Low complexity" evidence="1">
    <location>
        <begin position="159"/>
        <end position="169"/>
    </location>
</feature>
<feature type="compositionally biased region" description="Basic and acidic residues" evidence="1">
    <location>
        <begin position="139"/>
        <end position="150"/>
    </location>
</feature>
<dbReference type="Proteomes" id="UP000538931">
    <property type="component" value="Unassembled WGS sequence"/>
</dbReference>
<dbReference type="InterPro" id="IPR018968">
    <property type="entry name" value="Phasin"/>
</dbReference>
<accession>A0A7W2AC49</accession>
<dbReference type="EMBL" id="JACEMT010000042">
    <property type="protein sequence ID" value="MBA4502109.1"/>
    <property type="molecule type" value="Genomic_DNA"/>
</dbReference>